<evidence type="ECO:0000259" key="2">
    <source>
        <dbReference type="Pfam" id="PF14977"/>
    </source>
</evidence>
<dbReference type="STRING" id="372326.A0A1V4J4M1"/>
<keyword evidence="4" id="KW-1185">Reference proteome</keyword>
<dbReference type="Proteomes" id="UP000190648">
    <property type="component" value="Unassembled WGS sequence"/>
</dbReference>
<gene>
    <name evidence="3" type="primary">ERICH6B</name>
    <name evidence="3" type="ORF">AV530_017013</name>
</gene>
<proteinExistence type="predicted"/>
<protein>
    <submittedName>
        <fullName evidence="3">Glutamate-rich protein 6B</fullName>
    </submittedName>
</protein>
<keyword evidence="1" id="KW-0175">Coiled coil</keyword>
<dbReference type="OrthoDB" id="9367987at2759"/>
<reference evidence="3 4" key="1">
    <citation type="submission" date="2016-02" db="EMBL/GenBank/DDBJ databases">
        <title>Band-tailed pigeon sequencing and assembly.</title>
        <authorList>
            <person name="Soares A.E."/>
            <person name="Novak B.J."/>
            <person name="Rice E.S."/>
            <person name="O'Connell B."/>
            <person name="Chang D."/>
            <person name="Weber S."/>
            <person name="Shapiro B."/>
        </authorList>
    </citation>
    <scope>NUCLEOTIDE SEQUENCE [LARGE SCALE GENOMIC DNA]</scope>
    <source>
        <strain evidence="3">BTP2013</strain>
        <tissue evidence="3">Blood</tissue>
    </source>
</reference>
<organism evidence="3 4">
    <name type="scientific">Patagioenas fasciata monilis</name>
    <dbReference type="NCBI Taxonomy" id="372326"/>
    <lineage>
        <taxon>Eukaryota</taxon>
        <taxon>Metazoa</taxon>
        <taxon>Chordata</taxon>
        <taxon>Craniata</taxon>
        <taxon>Vertebrata</taxon>
        <taxon>Euteleostomi</taxon>
        <taxon>Archelosauria</taxon>
        <taxon>Archosauria</taxon>
        <taxon>Dinosauria</taxon>
        <taxon>Saurischia</taxon>
        <taxon>Theropoda</taxon>
        <taxon>Coelurosauria</taxon>
        <taxon>Aves</taxon>
        <taxon>Neognathae</taxon>
        <taxon>Neoaves</taxon>
        <taxon>Columbimorphae</taxon>
        <taxon>Columbiformes</taxon>
        <taxon>Columbidae</taxon>
        <taxon>Patagioenas</taxon>
    </lineage>
</organism>
<sequence length="254" mass="29421">MRMMRPQLTCAQMRRYKEEFETVIEELMKEDEVEKELMNEDEMEKELTNEDQVEKELMNEDEVEEELDITPYADFSQAELRSNIKEKLLQHYPSGNVAILIMFSEEALFTYYILEDSKYPSIRAVFGSHGYGVCSYPDGHLWAALNPCTGICLDQTGTSQKHWRWHDFSHHTHSPPFQSITMQLNDHITIRILAQDQIALSFANQSNCIRFNVGSWLKVSTCCGRPAQLDPAYQLLVEQQQGNHTVEISLGLLH</sequence>
<dbReference type="PANTHER" id="PTHR23093:SF22">
    <property type="entry name" value="GLUTAMATE-RICH PROTEIN 6B"/>
    <property type="match status" value="1"/>
</dbReference>
<dbReference type="InterPro" id="IPR029281">
    <property type="entry name" value="FAM194_C"/>
</dbReference>
<dbReference type="AlphaFoldDB" id="A0A1V4J4M1"/>
<evidence type="ECO:0000313" key="4">
    <source>
        <dbReference type="Proteomes" id="UP000190648"/>
    </source>
</evidence>
<dbReference type="EMBL" id="LSYS01009367">
    <property type="protein sequence ID" value="OPJ67098.1"/>
    <property type="molecule type" value="Genomic_DNA"/>
</dbReference>
<comment type="caution">
    <text evidence="3">The sequence shown here is derived from an EMBL/GenBank/DDBJ whole genome shotgun (WGS) entry which is preliminary data.</text>
</comment>
<dbReference type="PANTHER" id="PTHR23093">
    <property type="entry name" value="SIMILAR TO CHROMOSOME 3 OPEN READING FRAME 20"/>
    <property type="match status" value="1"/>
</dbReference>
<evidence type="ECO:0000256" key="1">
    <source>
        <dbReference type="SAM" id="Coils"/>
    </source>
</evidence>
<accession>A0A1V4J4M1</accession>
<feature type="coiled-coil region" evidence="1">
    <location>
        <begin position="10"/>
        <end position="60"/>
    </location>
</feature>
<feature type="domain" description="FAM194 C-terminal" evidence="2">
    <location>
        <begin position="91"/>
        <end position="232"/>
    </location>
</feature>
<evidence type="ECO:0000313" key="3">
    <source>
        <dbReference type="EMBL" id="OPJ67098.1"/>
    </source>
</evidence>
<name>A0A1V4J4M1_PATFA</name>
<dbReference type="Pfam" id="PF14977">
    <property type="entry name" value="FAM194"/>
    <property type="match status" value="1"/>
</dbReference>